<dbReference type="Pfam" id="PF01909">
    <property type="entry name" value="NTP_transf_2"/>
    <property type="match status" value="1"/>
</dbReference>
<evidence type="ECO:0000256" key="4">
    <source>
        <dbReference type="ARBA" id="ARBA00022695"/>
    </source>
</evidence>
<organism evidence="11 12">
    <name type="scientific">Candidatus Berkelbacteria bacterium Gr01-1014_85</name>
    <dbReference type="NCBI Taxonomy" id="2017150"/>
    <lineage>
        <taxon>Bacteria</taxon>
        <taxon>Candidatus Berkelbacteria</taxon>
    </lineage>
</organism>
<comment type="similarity">
    <text evidence="9">Belongs to the MntA antitoxin family.</text>
</comment>
<evidence type="ECO:0000313" key="11">
    <source>
        <dbReference type="EMBL" id="TSC65277.1"/>
    </source>
</evidence>
<dbReference type="InterPro" id="IPR002934">
    <property type="entry name" value="Polymerase_NTP_transf_dom"/>
</dbReference>
<dbReference type="PANTHER" id="PTHR33571:SF14">
    <property type="entry name" value="PROTEIN ADENYLYLTRANSFERASE MJ0435-RELATED"/>
    <property type="match status" value="1"/>
</dbReference>
<dbReference type="PANTHER" id="PTHR33571">
    <property type="entry name" value="SSL8005 PROTEIN"/>
    <property type="match status" value="1"/>
</dbReference>
<dbReference type="InterPro" id="IPR052038">
    <property type="entry name" value="Type-VII_TA_antitoxin"/>
</dbReference>
<keyword evidence="3" id="KW-0808">Transferase</keyword>
<keyword evidence="4" id="KW-0548">Nucleotidyltransferase</keyword>
<evidence type="ECO:0000313" key="12">
    <source>
        <dbReference type="Proteomes" id="UP000316253"/>
    </source>
</evidence>
<dbReference type="GO" id="GO:0005524">
    <property type="term" value="F:ATP binding"/>
    <property type="evidence" value="ECO:0007669"/>
    <property type="project" value="UniProtKB-KW"/>
</dbReference>
<comment type="caution">
    <text evidence="11">The sequence shown here is derived from an EMBL/GenBank/DDBJ whole genome shotgun (WGS) entry which is preliminary data.</text>
</comment>
<dbReference type="Gene3D" id="3.30.460.10">
    <property type="entry name" value="Beta Polymerase, domain 2"/>
    <property type="match status" value="1"/>
</dbReference>
<dbReference type="GO" id="GO:0046872">
    <property type="term" value="F:metal ion binding"/>
    <property type="evidence" value="ECO:0007669"/>
    <property type="project" value="UniProtKB-KW"/>
</dbReference>
<evidence type="ECO:0000256" key="2">
    <source>
        <dbReference type="ARBA" id="ARBA00022649"/>
    </source>
</evidence>
<dbReference type="AlphaFoldDB" id="A0A554JAA5"/>
<proteinExistence type="inferred from homology"/>
<evidence type="ECO:0000256" key="8">
    <source>
        <dbReference type="ARBA" id="ARBA00022842"/>
    </source>
</evidence>
<dbReference type="CDD" id="cd05403">
    <property type="entry name" value="NT_KNTase_like"/>
    <property type="match status" value="1"/>
</dbReference>
<evidence type="ECO:0000256" key="1">
    <source>
        <dbReference type="ARBA" id="ARBA00001946"/>
    </source>
</evidence>
<dbReference type="Proteomes" id="UP000316253">
    <property type="component" value="Unassembled WGS sequence"/>
</dbReference>
<keyword evidence="2" id="KW-1277">Toxin-antitoxin system</keyword>
<reference evidence="11 12" key="1">
    <citation type="submission" date="2017-08" db="EMBL/GenBank/DDBJ databases">
        <title>Mechanisms for carbon and nitrogen cycling indicate functional differentiation within the Candidate Phyla Radiation.</title>
        <authorList>
            <person name="Danczak R.E."/>
            <person name="Johnston M.D."/>
            <person name="Kenah C."/>
            <person name="Slattery M."/>
            <person name="Wrighton K.C."/>
            <person name="Wilkins M.J."/>
        </authorList>
    </citation>
    <scope>NUCLEOTIDE SEQUENCE [LARGE SCALE GENOMIC DNA]</scope>
    <source>
        <strain evidence="11">Gr01-1014_85</strain>
    </source>
</reference>
<gene>
    <name evidence="11" type="ORF">CEO22_531</name>
</gene>
<evidence type="ECO:0000259" key="10">
    <source>
        <dbReference type="Pfam" id="PF01909"/>
    </source>
</evidence>
<protein>
    <recommendedName>
        <fullName evidence="10">Polymerase nucleotidyl transferase domain-containing protein</fullName>
    </recommendedName>
</protein>
<dbReference type="GO" id="GO:0016779">
    <property type="term" value="F:nucleotidyltransferase activity"/>
    <property type="evidence" value="ECO:0007669"/>
    <property type="project" value="UniProtKB-KW"/>
</dbReference>
<comment type="cofactor">
    <cofactor evidence="1">
        <name>Mg(2+)</name>
        <dbReference type="ChEBI" id="CHEBI:18420"/>
    </cofactor>
</comment>
<evidence type="ECO:0000256" key="5">
    <source>
        <dbReference type="ARBA" id="ARBA00022723"/>
    </source>
</evidence>
<keyword evidence="7" id="KW-0067">ATP-binding</keyword>
<keyword evidence="6" id="KW-0547">Nucleotide-binding</keyword>
<evidence type="ECO:0000256" key="3">
    <source>
        <dbReference type="ARBA" id="ARBA00022679"/>
    </source>
</evidence>
<evidence type="ECO:0000256" key="9">
    <source>
        <dbReference type="ARBA" id="ARBA00038276"/>
    </source>
</evidence>
<dbReference type="SUPFAM" id="SSF81301">
    <property type="entry name" value="Nucleotidyltransferase"/>
    <property type="match status" value="1"/>
</dbReference>
<keyword evidence="5" id="KW-0479">Metal-binding</keyword>
<accession>A0A554JAA5</accession>
<name>A0A554JAA5_9BACT</name>
<keyword evidence="8" id="KW-0460">Magnesium</keyword>
<evidence type="ECO:0000256" key="6">
    <source>
        <dbReference type="ARBA" id="ARBA00022741"/>
    </source>
</evidence>
<sequence length="95" mass="10525">MKNNLQQIKQLALPILQAAGVTRSAIFGSYVRNEANEKSDIDLLINFPAEKSLLELIGLELSLTDALGRDVDLVEYDSLRPQIKDSVLKESVTIL</sequence>
<evidence type="ECO:0000256" key="7">
    <source>
        <dbReference type="ARBA" id="ARBA00022840"/>
    </source>
</evidence>
<feature type="domain" description="Polymerase nucleotidyl transferase" evidence="10">
    <location>
        <begin position="17"/>
        <end position="92"/>
    </location>
</feature>
<dbReference type="EMBL" id="VMFD01000051">
    <property type="protein sequence ID" value="TSC65277.1"/>
    <property type="molecule type" value="Genomic_DNA"/>
</dbReference>
<dbReference type="InterPro" id="IPR043519">
    <property type="entry name" value="NT_sf"/>
</dbReference>